<feature type="transmembrane region" description="Helical" evidence="10">
    <location>
        <begin position="333"/>
        <end position="353"/>
    </location>
</feature>
<evidence type="ECO:0000256" key="1">
    <source>
        <dbReference type="ARBA" id="ARBA00004141"/>
    </source>
</evidence>
<protein>
    <submittedName>
        <fullName evidence="13">ATP-binding cassette sub-family A member 10</fullName>
    </submittedName>
</protein>
<keyword evidence="12" id="KW-1185">Reference proteome</keyword>
<dbReference type="FunFam" id="3.40.50.300:FF:000436">
    <property type="entry name" value="ATP binding cassette subfamily A member 9"/>
    <property type="match status" value="1"/>
</dbReference>
<dbReference type="InterPro" id="IPR003439">
    <property type="entry name" value="ABC_transporter-like_ATP-bd"/>
</dbReference>
<keyword evidence="7 13" id="KW-0067">ATP-binding</keyword>
<dbReference type="GO" id="GO:0140359">
    <property type="term" value="F:ABC-type transporter activity"/>
    <property type="evidence" value="ECO:0007669"/>
    <property type="project" value="InterPro"/>
</dbReference>
<dbReference type="Pfam" id="PF23321">
    <property type="entry name" value="R1_ABCA1"/>
    <property type="match status" value="1"/>
</dbReference>
<evidence type="ECO:0000259" key="11">
    <source>
        <dbReference type="PROSITE" id="PS50893"/>
    </source>
</evidence>
<keyword evidence="4 10" id="KW-0812">Transmembrane</keyword>
<dbReference type="Pfam" id="PF00005">
    <property type="entry name" value="ABC_tran"/>
    <property type="match status" value="2"/>
</dbReference>
<dbReference type="FunFam" id="3.40.50.300:FF:000335">
    <property type="entry name" value="ATP binding cassette subfamily A member 5"/>
    <property type="match status" value="1"/>
</dbReference>
<name>A0A3Q0FXM2_ALLSI</name>
<dbReference type="GeneID" id="102385166"/>
<dbReference type="KEGG" id="asn:102385166"/>
<evidence type="ECO:0000256" key="6">
    <source>
        <dbReference type="ARBA" id="ARBA00022741"/>
    </source>
</evidence>
<keyword evidence="9 10" id="KW-0472">Membrane</keyword>
<dbReference type="Gene3D" id="3.40.50.300">
    <property type="entry name" value="P-loop containing nucleotide triphosphate hydrolases"/>
    <property type="match status" value="2"/>
</dbReference>
<comment type="similarity">
    <text evidence="2">Belongs to the ABC transporter superfamily. ABCA family.</text>
</comment>
<dbReference type="InterPro" id="IPR013525">
    <property type="entry name" value="ABC2_TM"/>
</dbReference>
<dbReference type="RefSeq" id="XP_025052017.1">
    <property type="nucleotide sequence ID" value="XM_025196232.1"/>
</dbReference>
<dbReference type="Pfam" id="PF12698">
    <property type="entry name" value="ABC2_membrane_3"/>
    <property type="match status" value="2"/>
</dbReference>
<evidence type="ECO:0000256" key="3">
    <source>
        <dbReference type="ARBA" id="ARBA00022448"/>
    </source>
</evidence>
<feature type="transmembrane region" description="Helical" evidence="10">
    <location>
        <begin position="36"/>
        <end position="58"/>
    </location>
</feature>
<evidence type="ECO:0000256" key="10">
    <source>
        <dbReference type="SAM" id="Phobius"/>
    </source>
</evidence>
<evidence type="ECO:0000256" key="8">
    <source>
        <dbReference type="ARBA" id="ARBA00022989"/>
    </source>
</evidence>
<dbReference type="GO" id="GO:0005319">
    <property type="term" value="F:lipid transporter activity"/>
    <property type="evidence" value="ECO:0007669"/>
    <property type="project" value="TreeGrafter"/>
</dbReference>
<reference evidence="13" key="1">
    <citation type="submission" date="2025-08" db="UniProtKB">
        <authorList>
            <consortium name="RefSeq"/>
        </authorList>
    </citation>
    <scope>IDENTIFICATION</scope>
</reference>
<feature type="transmembrane region" description="Helical" evidence="10">
    <location>
        <begin position="1156"/>
        <end position="1177"/>
    </location>
</feature>
<feature type="transmembrane region" description="Helical" evidence="10">
    <location>
        <begin position="861"/>
        <end position="884"/>
    </location>
</feature>
<dbReference type="InterPro" id="IPR017871">
    <property type="entry name" value="ABC_transporter-like_CS"/>
</dbReference>
<dbReference type="InterPro" id="IPR027417">
    <property type="entry name" value="P-loop_NTPase"/>
</dbReference>
<evidence type="ECO:0000313" key="13">
    <source>
        <dbReference type="RefSeq" id="XP_025052017.1"/>
    </source>
</evidence>
<feature type="domain" description="ABC transporter" evidence="11">
    <location>
        <begin position="1326"/>
        <end position="1559"/>
    </location>
</feature>
<dbReference type="PANTHER" id="PTHR19229:SF274">
    <property type="entry name" value="ABC-TYPE ORGANIC ANION TRANSPORTER ABCA8"/>
    <property type="match status" value="1"/>
</dbReference>
<evidence type="ECO:0000256" key="5">
    <source>
        <dbReference type="ARBA" id="ARBA00022737"/>
    </source>
</evidence>
<dbReference type="Proteomes" id="UP000189705">
    <property type="component" value="Unplaced"/>
</dbReference>
<evidence type="ECO:0000256" key="4">
    <source>
        <dbReference type="ARBA" id="ARBA00022692"/>
    </source>
</evidence>
<keyword evidence="8 10" id="KW-1133">Transmembrane helix</keyword>
<feature type="domain" description="ABC transporter" evidence="11">
    <location>
        <begin position="481"/>
        <end position="716"/>
    </location>
</feature>
<keyword evidence="5" id="KW-0677">Repeat</keyword>
<dbReference type="SMART" id="SM00382">
    <property type="entry name" value="AAA"/>
    <property type="match status" value="2"/>
</dbReference>
<dbReference type="PROSITE" id="PS50893">
    <property type="entry name" value="ABC_TRANSPORTER_2"/>
    <property type="match status" value="2"/>
</dbReference>
<evidence type="ECO:0000256" key="2">
    <source>
        <dbReference type="ARBA" id="ARBA00008869"/>
    </source>
</evidence>
<dbReference type="CDD" id="cd03263">
    <property type="entry name" value="ABC_subfamily_A"/>
    <property type="match status" value="2"/>
</dbReference>
<dbReference type="InParanoid" id="A0A3Q0FXM2"/>
<dbReference type="InterPro" id="IPR003593">
    <property type="entry name" value="AAA+_ATPase"/>
</dbReference>
<evidence type="ECO:0000256" key="7">
    <source>
        <dbReference type="ARBA" id="ARBA00022840"/>
    </source>
</evidence>
<feature type="transmembrane region" description="Helical" evidence="10">
    <location>
        <begin position="268"/>
        <end position="290"/>
    </location>
</feature>
<feature type="transmembrane region" description="Helical" evidence="10">
    <location>
        <begin position="1197"/>
        <end position="1216"/>
    </location>
</feature>
<keyword evidence="6" id="KW-0547">Nucleotide-binding</keyword>
<organism evidence="12 13">
    <name type="scientific">Alligator sinensis</name>
    <name type="common">Chinese alligator</name>
    <dbReference type="NCBI Taxonomy" id="38654"/>
    <lineage>
        <taxon>Eukaryota</taxon>
        <taxon>Metazoa</taxon>
        <taxon>Chordata</taxon>
        <taxon>Craniata</taxon>
        <taxon>Vertebrata</taxon>
        <taxon>Euteleostomi</taxon>
        <taxon>Archelosauria</taxon>
        <taxon>Archosauria</taxon>
        <taxon>Crocodylia</taxon>
        <taxon>Alligatoridae</taxon>
        <taxon>Alligatorinae</taxon>
        <taxon>Alligator</taxon>
    </lineage>
</organism>
<dbReference type="PROSITE" id="PS00211">
    <property type="entry name" value="ABC_TRANSPORTER_1"/>
    <property type="match status" value="1"/>
</dbReference>
<evidence type="ECO:0000256" key="9">
    <source>
        <dbReference type="ARBA" id="ARBA00023136"/>
    </source>
</evidence>
<dbReference type="GO" id="GO:0016887">
    <property type="term" value="F:ATP hydrolysis activity"/>
    <property type="evidence" value="ECO:0007669"/>
    <property type="project" value="InterPro"/>
</dbReference>
<feature type="transmembrane region" description="Helical" evidence="10">
    <location>
        <begin position="397"/>
        <end position="419"/>
    </location>
</feature>
<feature type="transmembrane region" description="Helical" evidence="10">
    <location>
        <begin position="223"/>
        <end position="247"/>
    </location>
</feature>
<feature type="transmembrane region" description="Helical" evidence="10">
    <location>
        <begin position="1127"/>
        <end position="1149"/>
    </location>
</feature>
<proteinExistence type="inferred from homology"/>
<feature type="transmembrane region" description="Helical" evidence="10">
    <location>
        <begin position="302"/>
        <end position="321"/>
    </location>
</feature>
<dbReference type="InterPro" id="IPR026082">
    <property type="entry name" value="ABCA"/>
</dbReference>
<dbReference type="GO" id="GO:0005524">
    <property type="term" value="F:ATP binding"/>
    <property type="evidence" value="ECO:0007669"/>
    <property type="project" value="UniProtKB-KW"/>
</dbReference>
<sequence>MQTLQRKKSMYQQTKVLLWKNVLIKWRMKKKSFQEWILSLLFLPVVYLVALHCSFPSIDEIPHTFLGRLDDPAFNATEVTVAYTPVTNTTRQIMNKVAFDSVMKGITTEAVEDEKALETAWAENESIVGVVFEDDFSYRLRFASRYVAIPNENLGDVDSCYNFSGSYCESPRYWYNGFVSLQSSIDAAIIEGTTSHSVWEEMKSIAGVRMRSLNITPTITVEYSFILITLVMCFSPFMHFLALNMTSEKRKHKELMKMMGLQDSACRLSWSLLYAINISIMSCALTAIFFSEFFLMSSFSAVWLLFFLYGISSIHFIFLLSSLLKKHKTTANVGFLLTFAFGFLSLIVLLTKLPAPLEWALGLLCPFAFNVGFAKIFHLEKYGIGFSFSNLMEESHVLLKTYIILILDAILYMVLAIYFDKVLPDKYGIPYPPLFFLKSSYWSKSRRDYTGERPEIEQNRERIFNDNMERVPPDFVGKEAIRLNNIKKIYGKKDQKAEALRGLFLNIYEGQITALLGHSGAGKTTLLNVLSGFIKASDGSATIYNYHLSEIGDRERIRERIGFCPQFNIQFEVLTVKENLQIVAGLKGIQSTEAKREVQNILTLLDMTSIQDIQADKLSGGQKRKLSLGIAMLGDPQVLLLDEPTAGLDPCSRHQVWTLLKEHKPGRVTLFSTQFMDEADVLADRKAFISCGRIKCVGSSLFLKKKWGIGYHLRMHVSEHCDSERMSSLVREYVPNATFSGQSENELRYILPMENVDKFPDLFCSLDSHSDEGIVNYGVTMTTLEDVFMKLEGEDQEGDGQAEEERETFSADEVEEGLLSFSDMGKATVSGTTLWKQQVCAIARMRILKLKTAYKTLRNLLLLYLTFMLPLILELIFIEVWHVINSWELTSGLYFLPVGKKSDKDYMNLLVLNETGSSIENFVRAIEKQKIMLDVTTGKNITEELIHNGAIKVSREDQSYRFTIMCHLEVTNCFPMLVNIISNALLGTFNSTEHIRIWNHPFSHKHGGMFWNYFFLNYFFFWLVLFPAFPPYFAMNHVEDYKRKAHSQLRVSGLIPSAYWCGQALVDIPLAWILLIPMYGILLSLSSQTQRYPGTLLVLFIGLFGYGASLVLFLYLIAFIFRKGCSSHILSFTLVMVTFAVYLFGLFMFHTEDRIVHYVLSIFLPIYPLFGLCITTLYDVADFPEPFFKTSWPEILISVFGPYIQCVAFVFLLRYLEMKYGRAVLRKDPIFRFVPTHTLRGHAHTCELIYHTAFSPKQNVHKNSSLLFSAGDGQSVIQEQEEPSYSLVFQKLGQRRAELVRQAIASQNQKEKPVVIVNNLRKEYKVKKASAVFKKKKKVATKNVSFCVRRGEVLGLLGPNGAGKSTTINMITGDTALSAGQVLAKGKDAAGSQLEASIPGFLGYCPQENPLWPTLTVQEHLEVYAAVKGLRKEDAAVAINRMVKALELQEHLKKETRTLSAGITRKLCFILSMLGNPTVMLLDEPTTGMDPKGQRQVWKAIHAALKNKEQGAILTTHYMEEAEAVCDRVAIMVAGELRCIGSIQYLKNKFGKGYLLEIKVNDPEQVDELHAKMLTIFPQAARQERFPSLLVYKIPMEDALPLSQAFSKLEAAKQTFGFEEYSFSLNTLMQVFLELSREQEKENFDLALDGNYEWKQLQPEDI</sequence>
<feature type="transmembrane region" description="Helical" evidence="10">
    <location>
        <begin position="359"/>
        <end position="377"/>
    </location>
</feature>
<feature type="transmembrane region" description="Helical" evidence="10">
    <location>
        <begin position="1064"/>
        <end position="1085"/>
    </location>
</feature>
<dbReference type="SUPFAM" id="SSF52540">
    <property type="entry name" value="P-loop containing nucleoside triphosphate hydrolases"/>
    <property type="match status" value="2"/>
</dbReference>
<dbReference type="InterPro" id="IPR056264">
    <property type="entry name" value="R2_ABCA1-4-like"/>
</dbReference>
<accession>A0A3Q0FXM2</accession>
<feature type="transmembrane region" description="Helical" evidence="10">
    <location>
        <begin position="1010"/>
        <end position="1029"/>
    </location>
</feature>
<feature type="transmembrane region" description="Helical" evidence="10">
    <location>
        <begin position="1097"/>
        <end position="1121"/>
    </location>
</feature>
<gene>
    <name evidence="13" type="primary">LOC102385166</name>
</gene>
<dbReference type="PANTHER" id="PTHR19229">
    <property type="entry name" value="ATP-BINDING CASSETTE TRANSPORTER SUBFAMILY A ABCA"/>
    <property type="match status" value="1"/>
</dbReference>
<comment type="subcellular location">
    <subcellularLocation>
        <location evidence="1">Membrane</location>
        <topology evidence="1">Multi-pass membrane protein</topology>
    </subcellularLocation>
</comment>
<evidence type="ECO:0000313" key="12">
    <source>
        <dbReference type="Proteomes" id="UP000189705"/>
    </source>
</evidence>
<keyword evidence="3" id="KW-0813">Transport</keyword>
<dbReference type="GO" id="GO:0005886">
    <property type="term" value="C:plasma membrane"/>
    <property type="evidence" value="ECO:0007669"/>
    <property type="project" value="UniProtKB-ARBA"/>
</dbReference>